<keyword evidence="2" id="KW-0732">Signal</keyword>
<feature type="region of interest" description="Disordered" evidence="1">
    <location>
        <begin position="68"/>
        <end position="87"/>
    </location>
</feature>
<sequence length="87" mass="9690">MSAVLVLLLLLPSSLSRASWRRFQRGRLLDGRRSFLKPFSRIVMTLFARPGDSTPTSLSLRLQRIFPTSAPPATRKPGRGRLLPSSA</sequence>
<feature type="signal peptide" evidence="2">
    <location>
        <begin position="1"/>
        <end position="18"/>
    </location>
</feature>
<feature type="chain" id="PRO_5041671316" description="Secreted protein" evidence="2">
    <location>
        <begin position="19"/>
        <end position="87"/>
    </location>
</feature>
<gene>
    <name evidence="3" type="ORF">TIFTF001_007523</name>
</gene>
<dbReference type="Proteomes" id="UP001187192">
    <property type="component" value="Unassembled WGS sequence"/>
</dbReference>
<comment type="caution">
    <text evidence="3">The sequence shown here is derived from an EMBL/GenBank/DDBJ whole genome shotgun (WGS) entry which is preliminary data.</text>
</comment>
<protein>
    <recommendedName>
        <fullName evidence="5">Secreted protein</fullName>
    </recommendedName>
</protein>
<evidence type="ECO:0000313" key="4">
    <source>
        <dbReference type="Proteomes" id="UP001187192"/>
    </source>
</evidence>
<evidence type="ECO:0000313" key="3">
    <source>
        <dbReference type="EMBL" id="GMN38265.1"/>
    </source>
</evidence>
<evidence type="ECO:0008006" key="5">
    <source>
        <dbReference type="Google" id="ProtNLM"/>
    </source>
</evidence>
<reference evidence="3" key="1">
    <citation type="submission" date="2023-07" db="EMBL/GenBank/DDBJ databases">
        <title>draft genome sequence of fig (Ficus carica).</title>
        <authorList>
            <person name="Takahashi T."/>
            <person name="Nishimura K."/>
        </authorList>
    </citation>
    <scope>NUCLEOTIDE SEQUENCE</scope>
</reference>
<accession>A0AA87ZTF9</accession>
<evidence type="ECO:0000256" key="2">
    <source>
        <dbReference type="SAM" id="SignalP"/>
    </source>
</evidence>
<dbReference type="AlphaFoldDB" id="A0AA87ZTF9"/>
<proteinExistence type="predicted"/>
<name>A0AA87ZTF9_FICCA</name>
<organism evidence="3 4">
    <name type="scientific">Ficus carica</name>
    <name type="common">Common fig</name>
    <dbReference type="NCBI Taxonomy" id="3494"/>
    <lineage>
        <taxon>Eukaryota</taxon>
        <taxon>Viridiplantae</taxon>
        <taxon>Streptophyta</taxon>
        <taxon>Embryophyta</taxon>
        <taxon>Tracheophyta</taxon>
        <taxon>Spermatophyta</taxon>
        <taxon>Magnoliopsida</taxon>
        <taxon>eudicotyledons</taxon>
        <taxon>Gunneridae</taxon>
        <taxon>Pentapetalae</taxon>
        <taxon>rosids</taxon>
        <taxon>fabids</taxon>
        <taxon>Rosales</taxon>
        <taxon>Moraceae</taxon>
        <taxon>Ficeae</taxon>
        <taxon>Ficus</taxon>
    </lineage>
</organism>
<keyword evidence="4" id="KW-1185">Reference proteome</keyword>
<dbReference type="EMBL" id="BTGU01000007">
    <property type="protein sequence ID" value="GMN38265.1"/>
    <property type="molecule type" value="Genomic_DNA"/>
</dbReference>
<evidence type="ECO:0000256" key="1">
    <source>
        <dbReference type="SAM" id="MobiDB-lite"/>
    </source>
</evidence>